<dbReference type="Pfam" id="PF10722">
    <property type="entry name" value="YbjN"/>
    <property type="match status" value="1"/>
</dbReference>
<evidence type="ECO:0000313" key="1">
    <source>
        <dbReference type="EMBL" id="GLK86566.1"/>
    </source>
</evidence>
<comment type="caution">
    <text evidence="1">The sequence shown here is derived from an EMBL/GenBank/DDBJ whole genome shotgun (WGS) entry which is preliminary data.</text>
</comment>
<gene>
    <name evidence="1" type="ORF">GCM10017653_46360</name>
</gene>
<keyword evidence="2" id="KW-1185">Reference proteome</keyword>
<dbReference type="CDD" id="cd17033">
    <property type="entry name" value="DR1245-like"/>
    <property type="match status" value="1"/>
</dbReference>
<dbReference type="InterPro" id="IPR019660">
    <property type="entry name" value="Put_sensory_transdc_reg_YbjN"/>
</dbReference>
<accession>A0A9W6JZ36</accession>
<evidence type="ECO:0008006" key="3">
    <source>
        <dbReference type="Google" id="ProtNLM"/>
    </source>
</evidence>
<protein>
    <recommendedName>
        <fullName evidence="3">Sensory transduction regulator</fullName>
    </recommendedName>
</protein>
<evidence type="ECO:0000313" key="2">
    <source>
        <dbReference type="Proteomes" id="UP001143330"/>
    </source>
</evidence>
<name>A0A9W6JZ36_9HYPH</name>
<organism evidence="1 2">
    <name type="scientific">Ancylobacter defluvii</name>
    <dbReference type="NCBI Taxonomy" id="1282440"/>
    <lineage>
        <taxon>Bacteria</taxon>
        <taxon>Pseudomonadati</taxon>
        <taxon>Pseudomonadota</taxon>
        <taxon>Alphaproteobacteria</taxon>
        <taxon>Hyphomicrobiales</taxon>
        <taxon>Xanthobacteraceae</taxon>
        <taxon>Ancylobacter</taxon>
    </lineage>
</organism>
<dbReference type="AlphaFoldDB" id="A0A9W6JZ36"/>
<dbReference type="EMBL" id="BSFM01000021">
    <property type="protein sequence ID" value="GLK86566.1"/>
    <property type="molecule type" value="Genomic_DNA"/>
</dbReference>
<sequence length="198" mass="22648">MTAIRSEIERVAGLLFALRAFDPLPRPSLARSSMTYTDFEADTRLNPLDLVERMAALNEWSFERSAEDEITISVEGRWTDCHVSFQWMDEVEALHIACAFDLKVPEKRKNEVLRLLSLINEQMWVGHFDLWSKEGVIMFRHALLLAGAEATDRQCEVLMEVAVEAVERYFPAFQFVVWAGKSAREAMDATLFETIGEA</sequence>
<reference evidence="1" key="1">
    <citation type="journal article" date="2014" name="Int. J. Syst. Evol. Microbiol.">
        <title>Complete genome sequence of Corynebacterium casei LMG S-19264T (=DSM 44701T), isolated from a smear-ripened cheese.</title>
        <authorList>
            <consortium name="US DOE Joint Genome Institute (JGI-PGF)"/>
            <person name="Walter F."/>
            <person name="Albersmeier A."/>
            <person name="Kalinowski J."/>
            <person name="Ruckert C."/>
        </authorList>
    </citation>
    <scope>NUCLEOTIDE SEQUENCE</scope>
    <source>
        <strain evidence="1">VKM B-2789</strain>
    </source>
</reference>
<dbReference type="Proteomes" id="UP001143330">
    <property type="component" value="Unassembled WGS sequence"/>
</dbReference>
<reference evidence="1" key="2">
    <citation type="submission" date="2023-01" db="EMBL/GenBank/DDBJ databases">
        <authorList>
            <person name="Sun Q."/>
            <person name="Evtushenko L."/>
        </authorList>
    </citation>
    <scope>NUCLEOTIDE SEQUENCE</scope>
    <source>
        <strain evidence="1">VKM B-2789</strain>
    </source>
</reference>
<proteinExistence type="predicted"/>